<name>A0ABP0H6M6_9DINO</name>
<protein>
    <submittedName>
        <fullName evidence="2">Uncharacterized protein</fullName>
    </submittedName>
</protein>
<comment type="caution">
    <text evidence="2">The sequence shown here is derived from an EMBL/GenBank/DDBJ whole genome shotgun (WGS) entry which is preliminary data.</text>
</comment>
<proteinExistence type="predicted"/>
<dbReference type="Proteomes" id="UP001642464">
    <property type="component" value="Unassembled WGS sequence"/>
</dbReference>
<evidence type="ECO:0000313" key="2">
    <source>
        <dbReference type="EMBL" id="CAK8985328.1"/>
    </source>
</evidence>
<reference evidence="2 3" key="1">
    <citation type="submission" date="2024-02" db="EMBL/GenBank/DDBJ databases">
        <authorList>
            <person name="Chen Y."/>
            <person name="Shah S."/>
            <person name="Dougan E. K."/>
            <person name="Thang M."/>
            <person name="Chan C."/>
        </authorList>
    </citation>
    <scope>NUCLEOTIDE SEQUENCE [LARGE SCALE GENOMIC DNA]</scope>
</reference>
<accession>A0ABP0H6M6</accession>
<keyword evidence="3" id="KW-1185">Reference proteome</keyword>
<gene>
    <name evidence="2" type="ORF">SCF082_LOCUS97</name>
</gene>
<organism evidence="2 3">
    <name type="scientific">Durusdinium trenchii</name>
    <dbReference type="NCBI Taxonomy" id="1381693"/>
    <lineage>
        <taxon>Eukaryota</taxon>
        <taxon>Sar</taxon>
        <taxon>Alveolata</taxon>
        <taxon>Dinophyceae</taxon>
        <taxon>Suessiales</taxon>
        <taxon>Symbiodiniaceae</taxon>
        <taxon>Durusdinium</taxon>
    </lineage>
</organism>
<evidence type="ECO:0000313" key="3">
    <source>
        <dbReference type="Proteomes" id="UP001642464"/>
    </source>
</evidence>
<feature type="region of interest" description="Disordered" evidence="1">
    <location>
        <begin position="246"/>
        <end position="269"/>
    </location>
</feature>
<dbReference type="EMBL" id="CAXAMM010000002">
    <property type="protein sequence ID" value="CAK8985328.1"/>
    <property type="molecule type" value="Genomic_DNA"/>
</dbReference>
<evidence type="ECO:0000256" key="1">
    <source>
        <dbReference type="SAM" id="MobiDB-lite"/>
    </source>
</evidence>
<sequence>MFYAFQDQVKGTEPVYDFWNSKAAGAGLGWGRQRDKEHTFHFGEPWPNEEKGKHPVFYAYPLGDDMRGMLKPVHRCSAENGGTASVVKTTRFWNNSEKKHAFHLGDSRAGEDPDKHEALFLAFQEPLIWNMDALCDGAPAVNRAKWLIENKGMTEAAAKAQVMAEFPALFRGGAGGYSGGYVPRAAARFVDGKFPHTLEIVKDAKGQNRLKFSVTPRNPGEVTMIAVHYSVAGFVALIPFRETVGSPGFPPPAPDASPERTGGRSPVGGHEDMNFDIHRPMEGSNTYVHVTPDFGPVCEPGSKVTYWLAAMEKGLIVEMPEKACPVKENRLFWTAEN</sequence>